<evidence type="ECO:0000313" key="2">
    <source>
        <dbReference type="EMBL" id="MCQ8194948.1"/>
    </source>
</evidence>
<proteinExistence type="predicted"/>
<keyword evidence="1" id="KW-0472">Membrane</keyword>
<keyword evidence="1" id="KW-1133">Transmembrane helix</keyword>
<feature type="transmembrane region" description="Helical" evidence="1">
    <location>
        <begin position="217"/>
        <end position="239"/>
    </location>
</feature>
<keyword evidence="3" id="KW-1185">Reference proteome</keyword>
<feature type="transmembrane region" description="Helical" evidence="1">
    <location>
        <begin position="278"/>
        <end position="300"/>
    </location>
</feature>
<comment type="caution">
    <text evidence="2">The sequence shown here is derived from an EMBL/GenBank/DDBJ whole genome shotgun (WGS) entry which is preliminary data.</text>
</comment>
<evidence type="ECO:0000256" key="1">
    <source>
        <dbReference type="SAM" id="Phobius"/>
    </source>
</evidence>
<sequence>MSVDERRPAVGSTKVPQEILNGRDGFHAGEFAWARARWRQHYVPISATALALPLYAVWAALLATGGGDLAAQFSWADFVSRHRGSPYNLGWYGGIHVGNYSVIAPQLMAFLGVRTVTVGAGIIASWLMGRVFVRSGVSRPLWPALLAVLSLWANVASGRSTFALGVTLALVSCLGLAGSSRRLVLASAFSALATLASPVAGLFLLVPGAGWLLNRDVGRAVAVCAPPVAVVALQTLLFPFSGVMPMALDDIWKPTLFGIVLALLAPREWRTLRVSSAVYAAGVVLTGLISSPVGSNVIRLAELFGPPVLLCVLLERGVRIVSRVAVGLSLALSVQWVTAHTIHVLNMSTPVPSWASHTQGVLKALDRLHADRTRVEVVPAINHRETTALGPHVNLARGWNRQLDVERGGLFYESQFTIGKYRAWLDKWAIGYVVLPGGEPDWAAKDEAKLVRSRPSWLEPVWHDSQWQIYRVKGARPIISGADASVVSSDNAKMEIQVPKPGMVRLRIPYSPWLRTSAGCIERDGDWIRFKVSTPGPYEIGSSYAVPWQGNC</sequence>
<protein>
    <submittedName>
        <fullName evidence="2">DUF2029 domain-containing protein</fullName>
    </submittedName>
</protein>
<gene>
    <name evidence="2" type="ORF">NP777_43340</name>
</gene>
<dbReference type="RefSeq" id="WP_256655700.1">
    <property type="nucleotide sequence ID" value="NZ_JANIAA010000057.1"/>
</dbReference>
<organism evidence="2 3">
    <name type="scientific">Streptomyces rugosispiralis</name>
    <dbReference type="NCBI Taxonomy" id="2967341"/>
    <lineage>
        <taxon>Bacteria</taxon>
        <taxon>Bacillati</taxon>
        <taxon>Actinomycetota</taxon>
        <taxon>Actinomycetes</taxon>
        <taxon>Kitasatosporales</taxon>
        <taxon>Streptomycetaceae</taxon>
        <taxon>Streptomyces</taxon>
    </lineage>
</organism>
<accession>A0ABT1VC24</accession>
<feature type="transmembrane region" description="Helical" evidence="1">
    <location>
        <begin position="42"/>
        <end position="63"/>
    </location>
</feature>
<feature type="transmembrane region" description="Helical" evidence="1">
    <location>
        <begin position="141"/>
        <end position="171"/>
    </location>
</feature>
<dbReference type="EMBL" id="JANIAA010000057">
    <property type="protein sequence ID" value="MCQ8194948.1"/>
    <property type="molecule type" value="Genomic_DNA"/>
</dbReference>
<feature type="transmembrane region" description="Helical" evidence="1">
    <location>
        <begin position="107"/>
        <end position="129"/>
    </location>
</feature>
<feature type="transmembrane region" description="Helical" evidence="1">
    <location>
        <begin position="183"/>
        <end position="205"/>
    </location>
</feature>
<name>A0ABT1VC24_9ACTN</name>
<dbReference type="Proteomes" id="UP001204746">
    <property type="component" value="Unassembled WGS sequence"/>
</dbReference>
<evidence type="ECO:0000313" key="3">
    <source>
        <dbReference type="Proteomes" id="UP001204746"/>
    </source>
</evidence>
<reference evidence="2 3" key="1">
    <citation type="submission" date="2022-07" db="EMBL/GenBank/DDBJ databases">
        <authorList>
            <person name="Phongsopitanun W."/>
            <person name="Tanasupawat S."/>
        </authorList>
    </citation>
    <scope>NUCLEOTIDE SEQUENCE [LARGE SCALE GENOMIC DNA]</scope>
    <source>
        <strain evidence="2 3">RCU-064</strain>
    </source>
</reference>
<keyword evidence="1" id="KW-0812">Transmembrane</keyword>